<dbReference type="GO" id="GO:0006409">
    <property type="term" value="P:tRNA export from nucleus"/>
    <property type="evidence" value="ECO:0007669"/>
    <property type="project" value="TreeGrafter"/>
</dbReference>
<dbReference type="InterPro" id="IPR005554">
    <property type="entry name" value="NOL6/Upt22"/>
</dbReference>
<name>A0A640KFE6_LEITA</name>
<accession>A0A640KFE6</accession>
<organism evidence="5 6">
    <name type="scientific">Leishmania tarentolae</name>
    <name type="common">Sauroleishmania tarentolae</name>
    <dbReference type="NCBI Taxonomy" id="5689"/>
    <lineage>
        <taxon>Eukaryota</taxon>
        <taxon>Discoba</taxon>
        <taxon>Euglenozoa</taxon>
        <taxon>Kinetoplastea</taxon>
        <taxon>Metakinetoplastina</taxon>
        <taxon>Trypanosomatida</taxon>
        <taxon>Trypanosomatidae</taxon>
        <taxon>Leishmaniinae</taxon>
        <taxon>Leishmania</taxon>
        <taxon>lizard Leishmania</taxon>
    </lineage>
</organism>
<dbReference type="OrthoDB" id="10251401at2759"/>
<dbReference type="GO" id="GO:0006364">
    <property type="term" value="P:rRNA processing"/>
    <property type="evidence" value="ECO:0007669"/>
    <property type="project" value="TreeGrafter"/>
</dbReference>
<feature type="domain" description="Nrap protein" evidence="3">
    <location>
        <begin position="723"/>
        <end position="887"/>
    </location>
</feature>
<feature type="compositionally biased region" description="Basic residues" evidence="1">
    <location>
        <begin position="1252"/>
        <end position="1264"/>
    </location>
</feature>
<evidence type="ECO:0000313" key="6">
    <source>
        <dbReference type="Proteomes" id="UP000419144"/>
    </source>
</evidence>
<evidence type="ECO:0000259" key="4">
    <source>
        <dbReference type="Pfam" id="PF17406"/>
    </source>
</evidence>
<dbReference type="InterPro" id="IPR035369">
    <property type="entry name" value="Nrap_D4"/>
</dbReference>
<feature type="region of interest" description="Disordered" evidence="1">
    <location>
        <begin position="233"/>
        <end position="263"/>
    </location>
</feature>
<keyword evidence="6" id="KW-1185">Reference proteome</keyword>
<evidence type="ECO:0008006" key="7">
    <source>
        <dbReference type="Google" id="ProtNLM"/>
    </source>
</evidence>
<sequence length="1358" mass="147994">MPVSTTASHHAEWGGVGHSGMKLVPCGRAMGLAFNVKQKSENSLISPNSSLSCPFPSHWVSNSHQRSLSLRIHAGRGTLALAMALQNYNLSWSDQLIERVETHLRDVHSVLLQYYNIHGYPTEVESRHVVSTEAAAAVAGAKGEGERTTVAATAAADQVDVVSPAGSFLLRTCVYDTPFPDLHAQRGVGADLVLSIPADRCTAADLKEGLYLERRQSFLDDIQAYLEEVLSSASANEESDKEGRGASSRSRQHTKKATQEAEKQLNVDTAARLSRMEVRAVPIHGCYALAEKHILQLRFRRRRAVSDVYETFFVNLHFRPSIFPGHTVNAAAIRKHPYYSYCILEDYLMPHYLKKLHEVCIASASVRRAIVVLKCWAHHTGLMSAASGHPEALNGFVVSAMVLRLLEEGIVTAAMSLGNIVRTVWVQISRGFFLGTPETAGSKVARPAKVSEAEEKGEVSVLRFTGELHNILFRTSTDFFKHVVCSAAEEALQHPIAVEVVDRVAFQPLPLRYDVALTVHLNQATTSSAAAIDRTPAAMKKRTLWRAPCVEAIQNTLRVLKEALGVRCSYATAWQTDADRLQVVVQLTSEAEGRNRLTRGPPIEDTSAVERFNAFWGAGVTSTRQFSDGAIYRCVLWTFPEDQGTHTTVALSASTVLRRVLEFALRAHVAPEATVTVLLGGLDGYLVERVGGEWRDAAPLMQCSLLEAAKAVQYMLQNLPHGSVPCRMVSFDVIAASERHAEVFPVRPHLALTYTTDDLSDVSFAGLSTAPTIEPIHCVLSIDDNHKIPDTMEAIAMMKGAIAAQLAKTLQAHYGEAKKTGTQSSKSRGKAAAGTRSSSDIVRSPIRTQCTSQSVDVIYRGYLFRVYIAHYREVSLLRALKRDTEANVLEMKLYWTAQHAKFMRTISFGHHSYSHAVRLAKRWMSAMFLYEFVQPEAVELLVAHAYLQPAPHTPKTPAGGFLRFVQLLATHDWSTPLVLPFTDDDNDKTAVAAAALVRKLGDQQGMFIATPYAPAASPFTVLTPRPMIMGRLVQLAQSVVAVLLRHLEGHNATAGEVEAFTASPCAFDFSMKFHPRLLLQPDRALSIGTAALPVACAQPEAAHPNGIAPASREADALAEEEAATAANAVIRIWQLDELDMDTNGREYINQLVEREPAAHAVRMVRAALRERGMMFYDALAPSALHVVSVSAERQVAKSRQLHDAILQVGRGALLPASPSAFIPVVEAAHDSASAAHVGLESEDDHEDDHACNHHHRSPAQRRGKVSLPPRQAASDTKSKKGKTSAHQHPQQDHKRTRSSNDHCSPAAAAAAAAESTHAKKAKEESAGRASPGSAASPTTAAAEGRPQKASKVKKASKK</sequence>
<reference evidence="5" key="1">
    <citation type="submission" date="2019-11" db="EMBL/GenBank/DDBJ databases">
        <title>Leishmania tarentolae CDS.</title>
        <authorList>
            <person name="Goto Y."/>
            <person name="Yamagishi J."/>
        </authorList>
    </citation>
    <scope>NUCLEOTIDE SEQUENCE [LARGE SCALE GENOMIC DNA]</scope>
    <source>
        <strain evidence="5">Parrot Tar II</strain>
    </source>
</reference>
<dbReference type="VEuPathDB" id="TriTrypDB:LtaPh_1809300"/>
<protein>
    <recommendedName>
        <fullName evidence="7">Nrap protein domain-containing protein</fullName>
    </recommendedName>
</protein>
<dbReference type="GO" id="GO:0032040">
    <property type="term" value="C:small-subunit processome"/>
    <property type="evidence" value="ECO:0007669"/>
    <property type="project" value="TreeGrafter"/>
</dbReference>
<evidence type="ECO:0000259" key="2">
    <source>
        <dbReference type="Pfam" id="PF17404"/>
    </source>
</evidence>
<dbReference type="Gene3D" id="1.10.1410.10">
    <property type="match status" value="1"/>
</dbReference>
<dbReference type="PANTHER" id="PTHR17972">
    <property type="entry name" value="NUCLEOLAR RNA-ASSOCIATED PROTEIN"/>
    <property type="match status" value="1"/>
</dbReference>
<evidence type="ECO:0000259" key="3">
    <source>
        <dbReference type="Pfam" id="PF17405"/>
    </source>
</evidence>
<feature type="domain" description="Nrap protein" evidence="2">
    <location>
        <begin position="511"/>
        <end position="669"/>
    </location>
</feature>
<feature type="compositionally biased region" description="Low complexity" evidence="1">
    <location>
        <begin position="1304"/>
        <end position="1315"/>
    </location>
</feature>
<dbReference type="GO" id="GO:0032545">
    <property type="term" value="C:CURI complex"/>
    <property type="evidence" value="ECO:0007669"/>
    <property type="project" value="TreeGrafter"/>
</dbReference>
<comment type="caution">
    <text evidence="5">The sequence shown here is derived from an EMBL/GenBank/DDBJ whole genome shotgun (WGS) entry which is preliminary data.</text>
</comment>
<dbReference type="EMBL" id="BLBS01000023">
    <property type="protein sequence ID" value="GET87805.1"/>
    <property type="molecule type" value="Genomic_DNA"/>
</dbReference>
<dbReference type="InterPro" id="IPR035368">
    <property type="entry name" value="Nrap_D3"/>
</dbReference>
<dbReference type="PANTHER" id="PTHR17972:SF0">
    <property type="entry name" value="NUCLEOLAR PROTEIN 6"/>
    <property type="match status" value="1"/>
</dbReference>
<evidence type="ECO:0000256" key="1">
    <source>
        <dbReference type="SAM" id="MobiDB-lite"/>
    </source>
</evidence>
<feature type="domain" description="Nrap protein" evidence="4">
    <location>
        <begin position="910"/>
        <end position="1048"/>
    </location>
</feature>
<dbReference type="InterPro" id="IPR035370">
    <property type="entry name" value="Nrap_D5"/>
</dbReference>
<feature type="compositionally biased region" description="Low complexity" evidence="1">
    <location>
        <begin position="1327"/>
        <end position="1344"/>
    </location>
</feature>
<feature type="region of interest" description="Disordered" evidence="1">
    <location>
        <begin position="817"/>
        <end position="840"/>
    </location>
</feature>
<dbReference type="GO" id="GO:0034456">
    <property type="term" value="C:UTP-C complex"/>
    <property type="evidence" value="ECO:0007669"/>
    <property type="project" value="TreeGrafter"/>
</dbReference>
<dbReference type="Proteomes" id="UP000419144">
    <property type="component" value="Unassembled WGS sequence"/>
</dbReference>
<feature type="compositionally biased region" description="Basic residues" evidence="1">
    <location>
        <begin position="1348"/>
        <end position="1358"/>
    </location>
</feature>
<dbReference type="Pfam" id="PF17405">
    <property type="entry name" value="Nrap_D4"/>
    <property type="match status" value="1"/>
</dbReference>
<gene>
    <name evidence="5" type="ORF">LtaPh_1809300</name>
</gene>
<dbReference type="Pfam" id="PF17406">
    <property type="entry name" value="Nrap_D5"/>
    <property type="match status" value="1"/>
</dbReference>
<dbReference type="Pfam" id="PF17404">
    <property type="entry name" value="Nrap_D3"/>
    <property type="match status" value="1"/>
</dbReference>
<proteinExistence type="predicted"/>
<evidence type="ECO:0000313" key="5">
    <source>
        <dbReference type="EMBL" id="GET87805.1"/>
    </source>
</evidence>
<feature type="region of interest" description="Disordered" evidence="1">
    <location>
        <begin position="1233"/>
        <end position="1358"/>
    </location>
</feature>